<reference evidence="3" key="1">
    <citation type="submission" date="2016-10" db="EMBL/GenBank/DDBJ databases">
        <authorList>
            <person name="Varghese N."/>
            <person name="Submissions S."/>
        </authorList>
    </citation>
    <scope>NUCLEOTIDE SEQUENCE [LARGE SCALE GENOMIC DNA]</scope>
    <source>
        <strain evidence="3">DSM 19083</strain>
    </source>
</reference>
<evidence type="ECO:0000313" key="3">
    <source>
        <dbReference type="Proteomes" id="UP000198520"/>
    </source>
</evidence>
<keyword evidence="3" id="KW-1185">Reference proteome</keyword>
<keyword evidence="1" id="KW-1133">Transmembrane helix</keyword>
<evidence type="ECO:0000313" key="2">
    <source>
        <dbReference type="EMBL" id="SFF17688.1"/>
    </source>
</evidence>
<keyword evidence="1" id="KW-0812">Transmembrane</keyword>
<proteinExistence type="predicted"/>
<evidence type="ECO:0000256" key="1">
    <source>
        <dbReference type="SAM" id="Phobius"/>
    </source>
</evidence>
<organism evidence="2 3">
    <name type="scientific">Flavimobilis marinus</name>
    <dbReference type="NCBI Taxonomy" id="285351"/>
    <lineage>
        <taxon>Bacteria</taxon>
        <taxon>Bacillati</taxon>
        <taxon>Actinomycetota</taxon>
        <taxon>Actinomycetes</taxon>
        <taxon>Micrococcales</taxon>
        <taxon>Jonesiaceae</taxon>
        <taxon>Flavimobilis</taxon>
    </lineage>
</organism>
<dbReference type="EMBL" id="FONZ01000003">
    <property type="protein sequence ID" value="SFF17688.1"/>
    <property type="molecule type" value="Genomic_DNA"/>
</dbReference>
<keyword evidence="1" id="KW-0472">Membrane</keyword>
<feature type="transmembrane region" description="Helical" evidence="1">
    <location>
        <begin position="102"/>
        <end position="119"/>
    </location>
</feature>
<name>A0A1I2GKB8_9MICO</name>
<gene>
    <name evidence="2" type="ORF">SAMN04488035_1815</name>
</gene>
<dbReference type="STRING" id="285351.SAMN04488035_1815"/>
<dbReference type="AlphaFoldDB" id="A0A1I2GKB8"/>
<dbReference type="Proteomes" id="UP000198520">
    <property type="component" value="Unassembled WGS sequence"/>
</dbReference>
<feature type="transmembrane region" description="Helical" evidence="1">
    <location>
        <begin position="70"/>
        <end position="96"/>
    </location>
</feature>
<accession>A0A1I2GKB8</accession>
<protein>
    <submittedName>
        <fullName evidence="2">Uncharacterized protein</fullName>
    </submittedName>
</protein>
<sequence length="151" mass="16129">MLLDDRPPSPVVSAAVRRWAQVGWFVLAIGVPGLVWVMFEVDLSYAFVVATAGMHEVTDGLRRRWRDVVLVVRPVLTTAALWAGGLVVGRVLGIGWVDRPTGAVGIAIVAEAAVVAMVWRRHRTSASVATTASNMAVSGPASATSEDRNVR</sequence>
<feature type="transmembrane region" description="Helical" evidence="1">
    <location>
        <begin position="20"/>
        <end position="39"/>
    </location>
</feature>
<dbReference type="RefSeq" id="WP_143073167.1">
    <property type="nucleotide sequence ID" value="NZ_BNAN01000003.1"/>
</dbReference>